<evidence type="ECO:0000313" key="2">
    <source>
        <dbReference type="EMBL" id="OXM48644.1"/>
    </source>
</evidence>
<dbReference type="Proteomes" id="UP000215223">
    <property type="component" value="Unassembled WGS sequence"/>
</dbReference>
<keyword evidence="3" id="KW-1185">Reference proteome</keyword>
<sequence length="109" mass="11154">MKWLMRSGATAGWLAASAALVVGTANLEPEHGERAVDAFGYTVVALACVTLAGVRRWPTATAATEAFALLVYLGFGYPTRSCAAVATRSTPVSPPRVSTGGPSPGSLES</sequence>
<gene>
    <name evidence="2" type="ORF">CFP71_31900</name>
</gene>
<evidence type="ECO:0000313" key="3">
    <source>
        <dbReference type="Proteomes" id="UP000215223"/>
    </source>
</evidence>
<evidence type="ECO:0000256" key="1">
    <source>
        <dbReference type="SAM" id="MobiDB-lite"/>
    </source>
</evidence>
<proteinExistence type="predicted"/>
<accession>A0A229RQG7</accession>
<comment type="caution">
    <text evidence="2">The sequence shown here is derived from an EMBL/GenBank/DDBJ whole genome shotgun (WGS) entry which is preliminary data.</text>
</comment>
<reference evidence="2 3" key="1">
    <citation type="submission" date="2017-07" db="EMBL/GenBank/DDBJ databases">
        <title>Amycolatopsis thailandensis Genome sequencing and assembly.</title>
        <authorList>
            <person name="Kaur N."/>
            <person name="Mayilraj S."/>
        </authorList>
    </citation>
    <scope>NUCLEOTIDE SEQUENCE [LARGE SCALE GENOMIC DNA]</scope>
    <source>
        <strain evidence="2 3">JCM 16380</strain>
    </source>
</reference>
<protein>
    <submittedName>
        <fullName evidence="2">Uncharacterized protein</fullName>
    </submittedName>
</protein>
<feature type="region of interest" description="Disordered" evidence="1">
    <location>
        <begin position="86"/>
        <end position="109"/>
    </location>
</feature>
<organism evidence="2 3">
    <name type="scientific">Amycolatopsis thailandensis</name>
    <dbReference type="NCBI Taxonomy" id="589330"/>
    <lineage>
        <taxon>Bacteria</taxon>
        <taxon>Bacillati</taxon>
        <taxon>Actinomycetota</taxon>
        <taxon>Actinomycetes</taxon>
        <taxon>Pseudonocardiales</taxon>
        <taxon>Pseudonocardiaceae</taxon>
        <taxon>Amycolatopsis</taxon>
    </lineage>
</organism>
<name>A0A229RQG7_9PSEU</name>
<dbReference type="EMBL" id="NMQT01000119">
    <property type="protein sequence ID" value="OXM48644.1"/>
    <property type="molecule type" value="Genomic_DNA"/>
</dbReference>
<dbReference type="AlphaFoldDB" id="A0A229RQG7"/>
<dbReference type="RefSeq" id="WP_093937665.1">
    <property type="nucleotide sequence ID" value="NZ_NMQT01000119.1"/>
</dbReference>